<dbReference type="PANTHER" id="PTHR36837">
    <property type="entry name" value="POLY(3-HYDROXYALKANOATE) POLYMERASE SUBUNIT PHAC"/>
    <property type="match status" value="1"/>
</dbReference>
<dbReference type="EMBL" id="JAELXS010000001">
    <property type="protein sequence ID" value="MBJ6120228.1"/>
    <property type="molecule type" value="Genomic_DNA"/>
</dbReference>
<dbReference type="SUPFAM" id="SSF53474">
    <property type="entry name" value="alpha/beta-Hydrolases"/>
    <property type="match status" value="1"/>
</dbReference>
<dbReference type="PANTHER" id="PTHR36837:SF2">
    <property type="entry name" value="POLY(3-HYDROXYALKANOATE) POLYMERASE SUBUNIT PHAC"/>
    <property type="match status" value="1"/>
</dbReference>
<evidence type="ECO:0000313" key="1">
    <source>
        <dbReference type="EMBL" id="MBJ6120228.1"/>
    </source>
</evidence>
<keyword evidence="2" id="KW-1185">Reference proteome</keyword>
<dbReference type="RefSeq" id="WP_199033896.1">
    <property type="nucleotide sequence ID" value="NZ_JAELXS010000001.1"/>
</dbReference>
<dbReference type="Proteomes" id="UP000640426">
    <property type="component" value="Unassembled WGS sequence"/>
</dbReference>
<organism evidence="1 2">
    <name type="scientific">Sphingomonas mollis</name>
    <dbReference type="NCBI Taxonomy" id="2795726"/>
    <lineage>
        <taxon>Bacteria</taxon>
        <taxon>Pseudomonadati</taxon>
        <taxon>Pseudomonadota</taxon>
        <taxon>Alphaproteobacteria</taxon>
        <taxon>Sphingomonadales</taxon>
        <taxon>Sphingomonadaceae</taxon>
        <taxon>Sphingomonas</taxon>
    </lineage>
</organism>
<keyword evidence="1" id="KW-0378">Hydrolase</keyword>
<protein>
    <submittedName>
        <fullName evidence="1">Alpha/beta hydrolase</fullName>
    </submittedName>
</protein>
<gene>
    <name evidence="1" type="ORF">JAO74_00335</name>
</gene>
<dbReference type="GO" id="GO:0016787">
    <property type="term" value="F:hydrolase activity"/>
    <property type="evidence" value="ECO:0007669"/>
    <property type="project" value="UniProtKB-KW"/>
</dbReference>
<proteinExistence type="predicted"/>
<dbReference type="InterPro" id="IPR051321">
    <property type="entry name" value="PHA/PHB_synthase"/>
</dbReference>
<reference evidence="2" key="1">
    <citation type="submission" date="2020-12" db="EMBL/GenBank/DDBJ databases">
        <title>Hymenobacter sp.</title>
        <authorList>
            <person name="Kim M.K."/>
        </authorList>
    </citation>
    <scope>NUCLEOTIDE SEQUENCE [LARGE SCALE GENOMIC DNA]</scope>
    <source>
        <strain evidence="2">BT553</strain>
    </source>
</reference>
<evidence type="ECO:0000313" key="2">
    <source>
        <dbReference type="Proteomes" id="UP000640426"/>
    </source>
</evidence>
<dbReference type="Gene3D" id="3.40.50.1820">
    <property type="entry name" value="alpha/beta hydrolase"/>
    <property type="match status" value="1"/>
</dbReference>
<comment type="caution">
    <text evidence="1">The sequence shown here is derived from an EMBL/GenBank/DDBJ whole genome shotgun (WGS) entry which is preliminary data.</text>
</comment>
<dbReference type="InterPro" id="IPR029058">
    <property type="entry name" value="AB_hydrolase_fold"/>
</dbReference>
<accession>A0ABS0XKI3</accession>
<name>A0ABS0XKI3_9SPHN</name>
<sequence length="328" mass="34969">MLRNETAASPDRRRAALAGLTAYQHADRPPPPPALPMQHRHDRATLNGTGGAGRPVVLIPSLINPSTILDLSTKQSLVRWLGDRGHATWLLDWGMPTPDERDLDIAGHVERLLLPLLARLDEPPVLVGYCLGGTMAIAAAALHPVAGLATIAAPWHFAGYGESRAPLARLWNGARDACAAMGLVPVELLQTGFWTLDAARTIAKYEAFATATGDAARAFVRLEDWANAGAPLTYAAGRSLFEDMIAADLPGTCAWHVGGCTIVPHDLSCPMVEFVSLPDRIVPAATAIGLPDRRDVAAGHVGMIVGGKARNQLWHPLADWIDGLPPPR</sequence>